<dbReference type="InterPro" id="IPR050171">
    <property type="entry name" value="MFS_Transporters"/>
</dbReference>
<sequence length="193" mass="19634">MLLAVALTMAAEGVISLLLLLHLQQEFGLGPLQIGLVFLPGGIAMGILPPHLHGLVRRCGRTRMLALASVASAGFAASLAFAPNPVVIGVCWVLAGAAWAVVFPVQQAVIAEASGQLRLGRGLGWYESAALAGGLVGTVAAGYLYEFGSWQIACLAAAAVILTGAVVVPAAVRALGVAQYPRTSEPEEGASNP</sequence>
<keyword evidence="6 7" id="KW-0472">Membrane</keyword>
<dbReference type="PANTHER" id="PTHR23517">
    <property type="entry name" value="RESISTANCE PROTEIN MDTM, PUTATIVE-RELATED-RELATED"/>
    <property type="match status" value="1"/>
</dbReference>
<evidence type="ECO:0000313" key="9">
    <source>
        <dbReference type="EMBL" id="GAA2090304.1"/>
    </source>
</evidence>
<feature type="transmembrane region" description="Helical" evidence="7">
    <location>
        <begin position="87"/>
        <end position="111"/>
    </location>
</feature>
<protein>
    <recommendedName>
        <fullName evidence="8">Major facilitator superfamily (MFS) profile domain-containing protein</fullName>
    </recommendedName>
</protein>
<feature type="domain" description="Major facilitator superfamily (MFS) profile" evidence="8">
    <location>
        <begin position="1"/>
        <end position="193"/>
    </location>
</feature>
<proteinExistence type="predicted"/>
<keyword evidence="4 7" id="KW-0812">Transmembrane</keyword>
<dbReference type="Proteomes" id="UP001500984">
    <property type="component" value="Unassembled WGS sequence"/>
</dbReference>
<dbReference type="EMBL" id="BAAAPZ010000002">
    <property type="protein sequence ID" value="GAA2090304.1"/>
    <property type="molecule type" value="Genomic_DNA"/>
</dbReference>
<dbReference type="SUPFAM" id="SSF103473">
    <property type="entry name" value="MFS general substrate transporter"/>
    <property type="match status" value="1"/>
</dbReference>
<dbReference type="InterPro" id="IPR036259">
    <property type="entry name" value="MFS_trans_sf"/>
</dbReference>
<accession>A0ABN2WGJ2</accession>
<comment type="caution">
    <text evidence="9">The sequence shown here is derived from an EMBL/GenBank/DDBJ whole genome shotgun (WGS) entry which is preliminary data.</text>
</comment>
<dbReference type="PANTHER" id="PTHR23517:SF3">
    <property type="entry name" value="INTEGRAL MEMBRANE TRANSPORT PROTEIN"/>
    <property type="match status" value="1"/>
</dbReference>
<evidence type="ECO:0000256" key="2">
    <source>
        <dbReference type="ARBA" id="ARBA00022448"/>
    </source>
</evidence>
<keyword evidence="10" id="KW-1185">Reference proteome</keyword>
<evidence type="ECO:0000256" key="6">
    <source>
        <dbReference type="ARBA" id="ARBA00023136"/>
    </source>
</evidence>
<feature type="transmembrane region" description="Helical" evidence="7">
    <location>
        <begin position="123"/>
        <end position="144"/>
    </location>
</feature>
<evidence type="ECO:0000256" key="5">
    <source>
        <dbReference type="ARBA" id="ARBA00022989"/>
    </source>
</evidence>
<evidence type="ECO:0000259" key="8">
    <source>
        <dbReference type="PROSITE" id="PS50850"/>
    </source>
</evidence>
<reference evidence="9 10" key="1">
    <citation type="journal article" date="2019" name="Int. J. Syst. Evol. Microbiol.">
        <title>The Global Catalogue of Microorganisms (GCM) 10K type strain sequencing project: providing services to taxonomists for standard genome sequencing and annotation.</title>
        <authorList>
            <consortium name="The Broad Institute Genomics Platform"/>
            <consortium name="The Broad Institute Genome Sequencing Center for Infectious Disease"/>
            <person name="Wu L."/>
            <person name="Ma J."/>
        </authorList>
    </citation>
    <scope>NUCLEOTIDE SEQUENCE [LARGE SCALE GENOMIC DNA]</scope>
    <source>
        <strain evidence="9 10">JCM 15900</strain>
    </source>
</reference>
<keyword evidence="5 7" id="KW-1133">Transmembrane helix</keyword>
<dbReference type="Gene3D" id="1.20.1250.20">
    <property type="entry name" value="MFS general substrate transporter like domains"/>
    <property type="match status" value="1"/>
</dbReference>
<feature type="transmembrane region" description="Helical" evidence="7">
    <location>
        <begin position="64"/>
        <end position="81"/>
    </location>
</feature>
<organism evidence="9 10">
    <name type="scientific">Brevibacterium salitolerans</name>
    <dbReference type="NCBI Taxonomy" id="1403566"/>
    <lineage>
        <taxon>Bacteria</taxon>
        <taxon>Bacillati</taxon>
        <taxon>Actinomycetota</taxon>
        <taxon>Actinomycetes</taxon>
        <taxon>Micrococcales</taxon>
        <taxon>Brevibacteriaceae</taxon>
        <taxon>Brevibacterium</taxon>
    </lineage>
</organism>
<evidence type="ECO:0000256" key="1">
    <source>
        <dbReference type="ARBA" id="ARBA00004651"/>
    </source>
</evidence>
<dbReference type="InterPro" id="IPR011701">
    <property type="entry name" value="MFS"/>
</dbReference>
<dbReference type="PROSITE" id="PS50850">
    <property type="entry name" value="MFS"/>
    <property type="match status" value="1"/>
</dbReference>
<evidence type="ECO:0000256" key="7">
    <source>
        <dbReference type="SAM" id="Phobius"/>
    </source>
</evidence>
<keyword evidence="3" id="KW-1003">Cell membrane</keyword>
<dbReference type="InterPro" id="IPR020846">
    <property type="entry name" value="MFS_dom"/>
</dbReference>
<dbReference type="RefSeq" id="WP_344335122.1">
    <property type="nucleotide sequence ID" value="NZ_BAAAPZ010000002.1"/>
</dbReference>
<keyword evidence="2" id="KW-0813">Transport</keyword>
<evidence type="ECO:0000256" key="3">
    <source>
        <dbReference type="ARBA" id="ARBA00022475"/>
    </source>
</evidence>
<evidence type="ECO:0000256" key="4">
    <source>
        <dbReference type="ARBA" id="ARBA00022692"/>
    </source>
</evidence>
<comment type="subcellular location">
    <subcellularLocation>
        <location evidence="1">Cell membrane</location>
        <topology evidence="1">Multi-pass membrane protein</topology>
    </subcellularLocation>
</comment>
<dbReference type="Pfam" id="PF07690">
    <property type="entry name" value="MFS_1"/>
    <property type="match status" value="1"/>
</dbReference>
<feature type="transmembrane region" description="Helical" evidence="7">
    <location>
        <begin position="32"/>
        <end position="52"/>
    </location>
</feature>
<evidence type="ECO:0000313" key="10">
    <source>
        <dbReference type="Proteomes" id="UP001500984"/>
    </source>
</evidence>
<gene>
    <name evidence="9" type="ORF">GCM10009823_06650</name>
</gene>
<feature type="transmembrane region" description="Helical" evidence="7">
    <location>
        <begin position="150"/>
        <end position="172"/>
    </location>
</feature>
<name>A0ABN2WGJ2_9MICO</name>